<accession>A0A915K2C1</accession>
<protein>
    <submittedName>
        <fullName evidence="3">Uncharacterized protein</fullName>
    </submittedName>
</protein>
<dbReference type="AlphaFoldDB" id="A0A915K2C1"/>
<keyword evidence="2" id="KW-1185">Reference proteome</keyword>
<evidence type="ECO:0000313" key="3">
    <source>
        <dbReference type="WBParaSite" id="nRc.2.0.1.t32465-RA"/>
    </source>
</evidence>
<evidence type="ECO:0000313" key="2">
    <source>
        <dbReference type="Proteomes" id="UP000887565"/>
    </source>
</evidence>
<proteinExistence type="predicted"/>
<organism evidence="2 3">
    <name type="scientific">Romanomermis culicivorax</name>
    <name type="common">Nematode worm</name>
    <dbReference type="NCBI Taxonomy" id="13658"/>
    <lineage>
        <taxon>Eukaryota</taxon>
        <taxon>Metazoa</taxon>
        <taxon>Ecdysozoa</taxon>
        <taxon>Nematoda</taxon>
        <taxon>Enoplea</taxon>
        <taxon>Dorylaimia</taxon>
        <taxon>Mermithida</taxon>
        <taxon>Mermithoidea</taxon>
        <taxon>Mermithidae</taxon>
        <taxon>Romanomermis</taxon>
    </lineage>
</organism>
<name>A0A915K2C1_ROMCU</name>
<reference evidence="3" key="1">
    <citation type="submission" date="2022-11" db="UniProtKB">
        <authorList>
            <consortium name="WormBaseParasite"/>
        </authorList>
    </citation>
    <scope>IDENTIFICATION</scope>
</reference>
<dbReference type="WBParaSite" id="nRc.2.0.1.t32465-RA">
    <property type="protein sequence ID" value="nRc.2.0.1.t32465-RA"/>
    <property type="gene ID" value="nRc.2.0.1.g32465"/>
</dbReference>
<feature type="region of interest" description="Disordered" evidence="1">
    <location>
        <begin position="39"/>
        <end position="58"/>
    </location>
</feature>
<sequence>MYLSFFIFAEVAETIPEVVGCCYRLTDFNTRSEQGIISTPLGFPGKNEAGPVDTTTPSRNSARILNSDFINYNDEHGTAFVQVETAKSCYYGP</sequence>
<evidence type="ECO:0000256" key="1">
    <source>
        <dbReference type="SAM" id="MobiDB-lite"/>
    </source>
</evidence>
<dbReference type="Proteomes" id="UP000887565">
    <property type="component" value="Unplaced"/>
</dbReference>